<dbReference type="PANTHER" id="PTHR11361">
    <property type="entry name" value="DNA MISMATCH REPAIR PROTEIN MUTS FAMILY MEMBER"/>
    <property type="match status" value="1"/>
</dbReference>
<evidence type="ECO:0000256" key="2">
    <source>
        <dbReference type="ARBA" id="ARBA00022840"/>
    </source>
</evidence>
<dbReference type="SUPFAM" id="SSF52540">
    <property type="entry name" value="P-loop containing nucleoside triphosphate hydrolases"/>
    <property type="match status" value="1"/>
</dbReference>
<dbReference type="AlphaFoldDB" id="A0A6I6DLZ5"/>
<dbReference type="GO" id="GO:0006298">
    <property type="term" value="P:mismatch repair"/>
    <property type="evidence" value="ECO:0007669"/>
    <property type="project" value="InterPro"/>
</dbReference>
<keyword evidence="3" id="KW-0238">DNA-binding</keyword>
<evidence type="ECO:0000313" key="5">
    <source>
        <dbReference type="EMBL" id="QGU00132.1"/>
    </source>
</evidence>
<dbReference type="GO" id="GO:0030983">
    <property type="term" value="F:mismatched DNA binding"/>
    <property type="evidence" value="ECO:0007669"/>
    <property type="project" value="InterPro"/>
</dbReference>
<keyword evidence="1" id="KW-0547">Nucleotide-binding</keyword>
<feature type="domain" description="DNA mismatch repair proteins mutS family" evidence="4">
    <location>
        <begin position="317"/>
        <end position="491"/>
    </location>
</feature>
<dbReference type="Gene3D" id="3.40.50.300">
    <property type="entry name" value="P-loop containing nucleotide triphosphate hydrolases"/>
    <property type="match status" value="1"/>
</dbReference>
<dbReference type="EMBL" id="CP046457">
    <property type="protein sequence ID" value="QGU00132.1"/>
    <property type="molecule type" value="Genomic_DNA"/>
</dbReference>
<dbReference type="RefSeq" id="WP_156203951.1">
    <property type="nucleotide sequence ID" value="NZ_CP046457.1"/>
</dbReference>
<proteinExistence type="predicted"/>
<evidence type="ECO:0000259" key="4">
    <source>
        <dbReference type="SMART" id="SM00534"/>
    </source>
</evidence>
<dbReference type="GO" id="GO:0005829">
    <property type="term" value="C:cytosol"/>
    <property type="evidence" value="ECO:0007669"/>
    <property type="project" value="TreeGrafter"/>
</dbReference>
<organism evidence="5 6">
    <name type="scientific">Candidatus Syntrophocurvum alkaliphilum</name>
    <dbReference type="NCBI Taxonomy" id="2293317"/>
    <lineage>
        <taxon>Bacteria</taxon>
        <taxon>Bacillati</taxon>
        <taxon>Bacillota</taxon>
        <taxon>Clostridia</taxon>
        <taxon>Eubacteriales</taxon>
        <taxon>Syntrophomonadaceae</taxon>
        <taxon>Candidatus Syntrophocurvum</taxon>
    </lineage>
</organism>
<gene>
    <name evidence="5" type="ORF">SYNTR_1538</name>
</gene>
<evidence type="ECO:0000256" key="3">
    <source>
        <dbReference type="ARBA" id="ARBA00023125"/>
    </source>
</evidence>
<evidence type="ECO:0000256" key="1">
    <source>
        <dbReference type="ARBA" id="ARBA00022741"/>
    </source>
</evidence>
<dbReference type="SMART" id="SM00534">
    <property type="entry name" value="MUTSac"/>
    <property type="match status" value="1"/>
</dbReference>
<name>A0A6I6DLZ5_9FIRM</name>
<dbReference type="GO" id="GO:0140664">
    <property type="term" value="F:ATP-dependent DNA damage sensor activity"/>
    <property type="evidence" value="ECO:0007669"/>
    <property type="project" value="InterPro"/>
</dbReference>
<evidence type="ECO:0000313" key="6">
    <source>
        <dbReference type="Proteomes" id="UP000426444"/>
    </source>
</evidence>
<dbReference type="Pfam" id="PF00488">
    <property type="entry name" value="MutS_V"/>
    <property type="match status" value="1"/>
</dbReference>
<accession>A0A6I6DLZ5</accession>
<dbReference type="KEGG" id="salq:SYNTR_1538"/>
<sequence>MKAYLMFCDRDFDIKTELCFGKETLTADLELKHILANMAQDDKAIHDACEAALFRPLQSTEEIEYRQKNLYDALQNPDTVRQLYEITVKTENKRRSSLYWLSSANLSSTFSSAIELLKIYTEMLMELRLVADSKLSSFQSYGFRNLLTMLQRELDDDYFAEVRAHLNNLKDDKGTLISATLGNYLQGVGYVLRQNNRKGFWRRWFFAPSFTIAERDHAGVTDLGKRRDRAINEVTNALAQAAEHLESFFAMLRSELAFYVGCLNLADSLQTLGMPICIPSLLPSDSKDRYCRRLYDVSLALTKNTVVVGNELDTTAKQLYLITGANQGGKTTFLRSLGQAQLMAQSGMFVGADDFFAPIRRGVFSHFKKEEDNAMKSGKLDEELARMSEIADHLEEGALMLFNESFASSNEREGSEICRQITQALVENGVEVFSVTHLYTYATAFLGDKNTQYLRAQRLENGERNFKLVPGEPLQTAFGEDLYQKFFGQSEVSERDR</sequence>
<dbReference type="OrthoDB" id="9808166at2"/>
<dbReference type="PANTHER" id="PTHR11361:SF34">
    <property type="entry name" value="DNA MISMATCH REPAIR PROTEIN MSH1, MITOCHONDRIAL"/>
    <property type="match status" value="1"/>
</dbReference>
<reference evidence="6" key="1">
    <citation type="journal article" date="2019" name="Microbiology">
        <title>Complete Genome Sequence of an Uncultured Bacterium of the Candidate Phylum Bipolaricaulota.</title>
        <authorList>
            <person name="Kadnikov V.V."/>
            <person name="Mardanov A.V."/>
            <person name="Beletsky A.V."/>
            <person name="Frank Y.A."/>
            <person name="Karnachuk O.V."/>
            <person name="Ravin N.V."/>
        </authorList>
    </citation>
    <scope>NUCLEOTIDE SEQUENCE [LARGE SCALE GENOMIC DNA]</scope>
</reference>
<dbReference type="InterPro" id="IPR027417">
    <property type="entry name" value="P-loop_NTPase"/>
</dbReference>
<dbReference type="Proteomes" id="UP000426444">
    <property type="component" value="Chromosome"/>
</dbReference>
<keyword evidence="6" id="KW-1185">Reference proteome</keyword>
<dbReference type="InterPro" id="IPR000432">
    <property type="entry name" value="DNA_mismatch_repair_MutS_C"/>
</dbReference>
<protein>
    <submittedName>
        <fullName evidence="5">MutS domain protein, family 4</fullName>
    </submittedName>
</protein>
<dbReference type="InterPro" id="IPR045076">
    <property type="entry name" value="MutS"/>
</dbReference>
<keyword evidence="2" id="KW-0067">ATP-binding</keyword>
<dbReference type="GO" id="GO:0005524">
    <property type="term" value="F:ATP binding"/>
    <property type="evidence" value="ECO:0007669"/>
    <property type="project" value="UniProtKB-KW"/>
</dbReference>